<evidence type="ECO:0000256" key="3">
    <source>
        <dbReference type="ARBA" id="ARBA00004922"/>
    </source>
</evidence>
<evidence type="ECO:0000256" key="15">
    <source>
        <dbReference type="ARBA" id="ARBA00023211"/>
    </source>
</evidence>
<dbReference type="GO" id="GO:0006493">
    <property type="term" value="P:protein O-linked glycosylation"/>
    <property type="evidence" value="ECO:0007669"/>
    <property type="project" value="UniProtKB-ARBA"/>
</dbReference>
<comment type="pathway">
    <text evidence="3 16">Protein modification; protein glycosylation.</text>
</comment>
<keyword evidence="7 16" id="KW-0812">Transmembrane</keyword>
<dbReference type="OrthoDB" id="330637at2759"/>
<dbReference type="InterPro" id="IPR045885">
    <property type="entry name" value="GalNAc-T"/>
</dbReference>
<dbReference type="GO" id="GO:0004653">
    <property type="term" value="F:polypeptide N-acetylgalactosaminyltransferase activity"/>
    <property type="evidence" value="ECO:0007669"/>
    <property type="project" value="TreeGrafter"/>
</dbReference>
<dbReference type="EMBL" id="CAJNOC010002025">
    <property type="protein sequence ID" value="CAF0907401.1"/>
    <property type="molecule type" value="Genomic_DNA"/>
</dbReference>
<dbReference type="InterPro" id="IPR000772">
    <property type="entry name" value="Ricin_B_lectin"/>
</dbReference>
<keyword evidence="9 16" id="KW-0430">Lectin</keyword>
<dbReference type="GO" id="GO:0046872">
    <property type="term" value="F:metal ion binding"/>
    <property type="evidence" value="ECO:0007669"/>
    <property type="project" value="UniProtKB-KW"/>
</dbReference>
<dbReference type="Proteomes" id="UP000663879">
    <property type="component" value="Unassembled WGS sequence"/>
</dbReference>
<keyword evidence="5 16" id="KW-0328">Glycosyltransferase</keyword>
<dbReference type="FunFam" id="3.90.550.10:FF:000021">
    <property type="entry name" value="Polypeptide N-acetylgalactosaminyltransferase"/>
    <property type="match status" value="1"/>
</dbReference>
<evidence type="ECO:0000256" key="6">
    <source>
        <dbReference type="ARBA" id="ARBA00022679"/>
    </source>
</evidence>
<evidence type="ECO:0000313" key="18">
    <source>
        <dbReference type="EMBL" id="CAF0907401.1"/>
    </source>
</evidence>
<comment type="similarity">
    <text evidence="4 16">Belongs to the glycosyltransferase 2 family. GalNAc-T subfamily.</text>
</comment>
<evidence type="ECO:0000256" key="13">
    <source>
        <dbReference type="ARBA" id="ARBA00023136"/>
    </source>
</evidence>
<keyword evidence="8" id="KW-0479">Metal-binding</keyword>
<evidence type="ECO:0000256" key="7">
    <source>
        <dbReference type="ARBA" id="ARBA00022692"/>
    </source>
</evidence>
<name>A0A814A3F0_9BILA</name>
<evidence type="ECO:0000256" key="1">
    <source>
        <dbReference type="ARBA" id="ARBA00001936"/>
    </source>
</evidence>
<evidence type="ECO:0000256" key="14">
    <source>
        <dbReference type="ARBA" id="ARBA00023157"/>
    </source>
</evidence>
<keyword evidence="6 16" id="KW-0808">Transferase</keyword>
<dbReference type="GO" id="GO:0000139">
    <property type="term" value="C:Golgi membrane"/>
    <property type="evidence" value="ECO:0007669"/>
    <property type="project" value="UniProtKB-SubCell"/>
</dbReference>
<protein>
    <recommendedName>
        <fullName evidence="16">Polypeptide N-acetylgalactosaminyltransferase</fullName>
        <ecNumber evidence="16">2.4.1.-</ecNumber>
    </recommendedName>
    <alternativeName>
        <fullName evidence="16">Protein-UDP acetylgalactosaminyltransferase</fullName>
    </alternativeName>
</protein>
<dbReference type="Gene3D" id="2.80.10.50">
    <property type="match status" value="1"/>
</dbReference>
<proteinExistence type="inferred from homology"/>
<keyword evidence="10" id="KW-0735">Signal-anchor</keyword>
<organism evidence="18 19">
    <name type="scientific">Brachionus calyciflorus</name>
    <dbReference type="NCBI Taxonomy" id="104777"/>
    <lineage>
        <taxon>Eukaryota</taxon>
        <taxon>Metazoa</taxon>
        <taxon>Spiralia</taxon>
        <taxon>Gnathifera</taxon>
        <taxon>Rotifera</taxon>
        <taxon>Eurotatoria</taxon>
        <taxon>Monogononta</taxon>
        <taxon>Pseudotrocha</taxon>
        <taxon>Ploima</taxon>
        <taxon>Brachionidae</taxon>
        <taxon>Brachionus</taxon>
    </lineage>
</organism>
<feature type="non-terminal residue" evidence="18">
    <location>
        <position position="1"/>
    </location>
</feature>
<evidence type="ECO:0000259" key="17">
    <source>
        <dbReference type="SMART" id="SM00458"/>
    </source>
</evidence>
<reference evidence="18" key="1">
    <citation type="submission" date="2021-02" db="EMBL/GenBank/DDBJ databases">
        <authorList>
            <person name="Nowell W R."/>
        </authorList>
    </citation>
    <scope>NUCLEOTIDE SEQUENCE</scope>
    <source>
        <strain evidence="18">Ploen Becks lab</strain>
    </source>
</reference>
<evidence type="ECO:0000256" key="12">
    <source>
        <dbReference type="ARBA" id="ARBA00023034"/>
    </source>
</evidence>
<feature type="transmembrane region" description="Helical" evidence="16">
    <location>
        <begin position="21"/>
        <end position="40"/>
    </location>
</feature>
<evidence type="ECO:0000313" key="19">
    <source>
        <dbReference type="Proteomes" id="UP000663879"/>
    </source>
</evidence>
<dbReference type="CDD" id="cd02510">
    <property type="entry name" value="pp-GalNAc-T"/>
    <property type="match status" value="1"/>
</dbReference>
<comment type="cofactor">
    <cofactor evidence="1 16">
        <name>Mn(2+)</name>
        <dbReference type="ChEBI" id="CHEBI:29035"/>
    </cofactor>
</comment>
<evidence type="ECO:0000256" key="16">
    <source>
        <dbReference type="RuleBase" id="RU361242"/>
    </source>
</evidence>
<keyword evidence="14 16" id="KW-1015">Disulfide bond</keyword>
<dbReference type="SUPFAM" id="SSF53448">
    <property type="entry name" value="Nucleotide-diphospho-sugar transferases"/>
    <property type="match status" value="1"/>
</dbReference>
<dbReference type="PANTHER" id="PTHR11675:SF101">
    <property type="entry name" value="POLYPEPTIDE N-ACETYLGALACTOSAMINYLTRANSFERASE 5"/>
    <property type="match status" value="1"/>
</dbReference>
<evidence type="ECO:0000256" key="10">
    <source>
        <dbReference type="ARBA" id="ARBA00022968"/>
    </source>
</evidence>
<evidence type="ECO:0000256" key="4">
    <source>
        <dbReference type="ARBA" id="ARBA00005680"/>
    </source>
</evidence>
<dbReference type="PROSITE" id="PS50231">
    <property type="entry name" value="RICIN_B_LECTIN"/>
    <property type="match status" value="1"/>
</dbReference>
<dbReference type="Pfam" id="PF00535">
    <property type="entry name" value="Glycos_transf_2"/>
    <property type="match status" value="1"/>
</dbReference>
<dbReference type="PANTHER" id="PTHR11675">
    <property type="entry name" value="N-ACETYLGALACTOSAMINYLTRANSFERASE"/>
    <property type="match status" value="1"/>
</dbReference>
<dbReference type="SMART" id="SM00458">
    <property type="entry name" value="RICIN"/>
    <property type="match status" value="1"/>
</dbReference>
<dbReference type="InterPro" id="IPR001173">
    <property type="entry name" value="Glyco_trans_2-like"/>
</dbReference>
<keyword evidence="19" id="KW-1185">Reference proteome</keyword>
<evidence type="ECO:0000256" key="5">
    <source>
        <dbReference type="ARBA" id="ARBA00022676"/>
    </source>
</evidence>
<dbReference type="InterPro" id="IPR035992">
    <property type="entry name" value="Ricin_B-like_lectins"/>
</dbReference>
<dbReference type="SUPFAM" id="SSF50370">
    <property type="entry name" value="Ricin B-like lectins"/>
    <property type="match status" value="1"/>
</dbReference>
<evidence type="ECO:0000256" key="9">
    <source>
        <dbReference type="ARBA" id="ARBA00022734"/>
    </source>
</evidence>
<accession>A0A814A3F0</accession>
<keyword evidence="13 16" id="KW-0472">Membrane</keyword>
<gene>
    <name evidence="18" type="ORF">OXX778_LOCUS11718</name>
</gene>
<keyword evidence="11 16" id="KW-1133">Transmembrane helix</keyword>
<dbReference type="UniPathway" id="UPA00378"/>
<dbReference type="Gene3D" id="3.90.550.10">
    <property type="entry name" value="Spore Coat Polysaccharide Biosynthesis Protein SpsA, Chain A"/>
    <property type="match status" value="1"/>
</dbReference>
<feature type="domain" description="Ricin B lectin" evidence="17">
    <location>
        <begin position="513"/>
        <end position="617"/>
    </location>
</feature>
<evidence type="ECO:0000256" key="11">
    <source>
        <dbReference type="ARBA" id="ARBA00022989"/>
    </source>
</evidence>
<dbReference type="InterPro" id="IPR029044">
    <property type="entry name" value="Nucleotide-diphossugar_trans"/>
</dbReference>
<dbReference type="AlphaFoldDB" id="A0A814A3F0"/>
<comment type="caution">
    <text evidence="18">The sequence shown here is derived from an EMBL/GenBank/DDBJ whole genome shotgun (WGS) entry which is preliminary data.</text>
</comment>
<keyword evidence="15 16" id="KW-0464">Manganese</keyword>
<evidence type="ECO:0000256" key="2">
    <source>
        <dbReference type="ARBA" id="ARBA00004323"/>
    </source>
</evidence>
<evidence type="ECO:0000256" key="8">
    <source>
        <dbReference type="ARBA" id="ARBA00022723"/>
    </source>
</evidence>
<sequence length="617" mass="71028">MINKDGFRHYNTRFKLNNFRLILITSLFWVFVDAFLILYLTDCTANTSLLNSNDKSYLNEMNKKLIIENTNLKKELEKLKYGLVDGGSLKLNRNKNRLNRNKVDDIRSDSTTTKKVENNFLDQVKSWFSSDSDATNPPSWPGENGRAVQIPESLKEESKKRFKENQFNILASDMIALNRTVPDQRSQACKNRQYDSKLPTTSIVIVYHNEGNSTLLRGLTSIIRNSPLENLKEIILVDDASEGREYLHEPLDNIVKTFPVNVRIFRNKERMGLMRSRLRGADAAIGDTLTFLDAHIEATKGWLQPLLSEVKKNRKAVACPVIDVISDETFEYLTGSEMTYGGFDSHFVFDWIPVPERENARRNHDYSQSLRTPTMAGGLFTIERKYFYEIGSYDEGMDVWGAENLEMSFRIWMCGGELLISPCSHVGHVFRKQTPYSFPGGTNRIIFKNNRRLIDVWTDEYSKYFHKIIPDLNYIDAGDLSKRIELRKNLECKSFKWYLDNIYPEAPLPKDFYHVGSIQNENLNYCLDTMNRKNGDESGATLCHGQGGNQIYEYSKGHNLVSGKLCLDSSVSHKPVKFNNCNSGSKSQQWDYDNLTNQFRNRMTSECLAVNESNNQQ</sequence>
<dbReference type="GO" id="GO:0030246">
    <property type="term" value="F:carbohydrate binding"/>
    <property type="evidence" value="ECO:0007669"/>
    <property type="project" value="UniProtKB-KW"/>
</dbReference>
<dbReference type="EC" id="2.4.1.-" evidence="16"/>
<keyword evidence="12 16" id="KW-0333">Golgi apparatus</keyword>
<dbReference type="Pfam" id="PF00652">
    <property type="entry name" value="Ricin_B_lectin"/>
    <property type="match status" value="1"/>
</dbReference>
<comment type="subcellular location">
    <subcellularLocation>
        <location evidence="2 16">Golgi apparatus membrane</location>
        <topology evidence="2 16">Single-pass type II membrane protein</topology>
    </subcellularLocation>
</comment>